<dbReference type="PANTHER" id="PTHR11319:SF35">
    <property type="entry name" value="OUTER MEMBRANE PROTEIN PMPC-RELATED"/>
    <property type="match status" value="1"/>
</dbReference>
<evidence type="ECO:0000256" key="1">
    <source>
        <dbReference type="ARBA" id="ARBA00004196"/>
    </source>
</evidence>
<keyword evidence="8" id="KW-0812">Transmembrane</keyword>
<keyword evidence="8" id="KW-1133">Transmembrane helix</keyword>
<gene>
    <name evidence="10" type="ORF">PPERSA_03091</name>
</gene>
<evidence type="ECO:0000256" key="6">
    <source>
        <dbReference type="ARBA" id="ARBA00023136"/>
    </source>
</evidence>
<evidence type="ECO:0000256" key="2">
    <source>
        <dbReference type="ARBA" id="ARBA00004442"/>
    </source>
</evidence>
<dbReference type="SUPFAM" id="SSF51126">
    <property type="entry name" value="Pectin lyase-like"/>
    <property type="match status" value="3"/>
</dbReference>
<organism evidence="10 11">
    <name type="scientific">Pseudocohnilembus persalinus</name>
    <name type="common">Ciliate</name>
    <dbReference type="NCBI Taxonomy" id="266149"/>
    <lineage>
        <taxon>Eukaryota</taxon>
        <taxon>Sar</taxon>
        <taxon>Alveolata</taxon>
        <taxon>Ciliophora</taxon>
        <taxon>Intramacronucleata</taxon>
        <taxon>Oligohymenophorea</taxon>
        <taxon>Scuticociliatia</taxon>
        <taxon>Philasterida</taxon>
        <taxon>Pseudocohnilembidae</taxon>
        <taxon>Pseudocohnilembus</taxon>
    </lineage>
</organism>
<evidence type="ECO:0000259" key="9">
    <source>
        <dbReference type="Pfam" id="PF13229"/>
    </source>
</evidence>
<dbReference type="GO" id="GO:0016829">
    <property type="term" value="F:lyase activity"/>
    <property type="evidence" value="ECO:0007669"/>
    <property type="project" value="UniProtKB-KW"/>
</dbReference>
<dbReference type="InterPro" id="IPR011050">
    <property type="entry name" value="Pectin_lyase_fold/virulence"/>
</dbReference>
<keyword evidence="6 8" id="KW-0472">Membrane</keyword>
<dbReference type="Gene3D" id="2.160.20.10">
    <property type="entry name" value="Single-stranded right-handed beta-helix, Pectin lyase-like"/>
    <property type="match status" value="2"/>
</dbReference>
<evidence type="ECO:0000313" key="10">
    <source>
        <dbReference type="EMBL" id="KRX03000.1"/>
    </source>
</evidence>
<dbReference type="PANTHER" id="PTHR11319">
    <property type="entry name" value="G PROTEIN-COUPLED RECEPTOR-RELATED"/>
    <property type="match status" value="1"/>
</dbReference>
<dbReference type="InterPro" id="IPR003368">
    <property type="entry name" value="POMP_repeat"/>
</dbReference>
<name>A0A0V0QLN8_PSEPJ</name>
<dbReference type="InParanoid" id="A0A0V0QLN8"/>
<evidence type="ECO:0000256" key="3">
    <source>
        <dbReference type="ARBA" id="ARBA00004613"/>
    </source>
</evidence>
<dbReference type="AlphaFoldDB" id="A0A0V0QLN8"/>
<evidence type="ECO:0000256" key="8">
    <source>
        <dbReference type="SAM" id="Phobius"/>
    </source>
</evidence>
<dbReference type="Proteomes" id="UP000054937">
    <property type="component" value="Unassembled WGS sequence"/>
</dbReference>
<dbReference type="OrthoDB" id="296301at2759"/>
<dbReference type="GO" id="GO:0005576">
    <property type="term" value="C:extracellular region"/>
    <property type="evidence" value="ECO:0007669"/>
    <property type="project" value="UniProtKB-SubCell"/>
</dbReference>
<dbReference type="Pfam" id="PF13229">
    <property type="entry name" value="Beta_helix"/>
    <property type="match status" value="1"/>
</dbReference>
<comment type="caution">
    <text evidence="10">The sequence shown here is derived from an EMBL/GenBank/DDBJ whole genome shotgun (WGS) entry which is preliminary data.</text>
</comment>
<feature type="transmembrane region" description="Helical" evidence="8">
    <location>
        <begin position="807"/>
        <end position="828"/>
    </location>
</feature>
<keyword evidence="4" id="KW-0964">Secreted</keyword>
<evidence type="ECO:0000256" key="5">
    <source>
        <dbReference type="ARBA" id="ARBA00022729"/>
    </source>
</evidence>
<dbReference type="Pfam" id="PF02415">
    <property type="entry name" value="Chlam_PMP"/>
    <property type="match status" value="1"/>
</dbReference>
<evidence type="ECO:0000256" key="7">
    <source>
        <dbReference type="ARBA" id="ARBA00023237"/>
    </source>
</evidence>
<dbReference type="EMBL" id="LDAU01000147">
    <property type="protein sequence ID" value="KRX03000.1"/>
    <property type="molecule type" value="Genomic_DNA"/>
</dbReference>
<keyword evidence="10" id="KW-0456">Lyase</keyword>
<keyword evidence="7" id="KW-0998">Cell outer membrane</keyword>
<dbReference type="OMA" id="PNDVAIC"/>
<feature type="domain" description="Right handed beta helix" evidence="9">
    <location>
        <begin position="198"/>
        <end position="365"/>
    </location>
</feature>
<evidence type="ECO:0000313" key="11">
    <source>
        <dbReference type="Proteomes" id="UP000054937"/>
    </source>
</evidence>
<reference evidence="10 11" key="1">
    <citation type="journal article" date="2015" name="Sci. Rep.">
        <title>Genome of the facultative scuticociliatosis pathogen Pseudocohnilembus persalinus provides insight into its virulence through horizontal gene transfer.</title>
        <authorList>
            <person name="Xiong J."/>
            <person name="Wang G."/>
            <person name="Cheng J."/>
            <person name="Tian M."/>
            <person name="Pan X."/>
            <person name="Warren A."/>
            <person name="Jiang C."/>
            <person name="Yuan D."/>
            <person name="Miao W."/>
        </authorList>
    </citation>
    <scope>NUCLEOTIDE SEQUENCE [LARGE SCALE GENOMIC DNA]</scope>
    <source>
        <strain evidence="10">36N120E</strain>
    </source>
</reference>
<dbReference type="InterPro" id="IPR006626">
    <property type="entry name" value="PbH1"/>
</dbReference>
<sequence>MTIENSNKRSIIIATSQQINISNLTLQNLTAISSSTCAFQINQSQQVYLNNFIVRNNTDSRQISLITSSKFIYIQNGKYENNFVSSDVSGIYLQDSSDIFIQDTVFSKNVAGSSAPVLYGMTINNINLKNIDIEDNLSILEMGAIYLDSSENILFDNVNFKNNSAYALGGSLMIDSSNQIQIINSLIQQSKTEREGGGLYFLNSNNIEIQNVNFYNNTSLYKDGGALTIEGCDTVQLSDLEFQYNFGKKGGAVAIIVSKNIQAQNIEFYNNEALSLGGGVYLLETQNFEFQNVIINNCLSVQAGGGLYLNYCQDGNFENMQINDNVCTEGNGGAIYLIDQCDNISLDQAEIKNNRVYGKNGAGIYSSFILGFIIENAEIESNFGAEYGGGIYCDNSDSLQIQGNFLQLLSSKQMLNYFYFYVDVLFNNMMLEDDSYQLLSGGAIYISQLNFFKSEFVIYKNNQALFQGGSIYFNDVYEIQLENSKFINNKILSDNFEDFSLFGGAIYCQLSSKITIIDTIFNDNYAYSKGGAIYLKNIQKLDISKSQFKNNKVIIIQILFPSVIIKQLIQVYYDSIKSVYEKSMGYVITYGGGIFLEQKHSSILSNFSIFNSTFDGSQASSEGAIMFILRPGQSADFQFEDILFKNNQADLGPSIRFLGDQNYILEQIQQNQNDNKQIQFENEIGKLSESQVFSGFFRNEKLINKQNYNFELCSKGLYLKEGGNLYCDSCIEEGQCDGGYAPIYPKPQYWRSNTQSFNFLYCENNIDACAGNDTCAEGYKGPMCEQCDLVQRYNKSGNKCEKCSSKFLVFFKFAGLSLLVMTLIGYQMNGIKKRITRKLLGKCIFNLWDYPIKNMTIMSGIMKILIMHCQIFYLVANIDINVPQITQTLQLIGNPQNTFSTGMLCMFQIESEQEYKEKISYFISVYSLAAILGTLLLAIVVEIGLYLSISFFRHKSELIDFIKCSCICFFLTIQPGVLQTSLLYAKCRDIDGIKYSTADLGINCSESFYKGTVLPISLLGTFIFGILFPIF</sequence>
<keyword evidence="5" id="KW-0732">Signal</keyword>
<evidence type="ECO:0000256" key="4">
    <source>
        <dbReference type="ARBA" id="ARBA00022525"/>
    </source>
</evidence>
<dbReference type="InterPro" id="IPR039448">
    <property type="entry name" value="Beta_helix"/>
</dbReference>
<accession>A0A0V0QLN8</accession>
<comment type="subcellular location">
    <subcellularLocation>
        <location evidence="1">Cell envelope</location>
    </subcellularLocation>
    <subcellularLocation>
        <location evidence="2">Cell outer membrane</location>
    </subcellularLocation>
    <subcellularLocation>
        <location evidence="3">Secreted</location>
    </subcellularLocation>
</comment>
<feature type="transmembrane region" description="Helical" evidence="8">
    <location>
        <begin position="1012"/>
        <end position="1030"/>
    </location>
</feature>
<proteinExistence type="predicted"/>
<feature type="transmembrane region" description="Helical" evidence="8">
    <location>
        <begin position="925"/>
        <end position="949"/>
    </location>
</feature>
<dbReference type="SMART" id="SM00710">
    <property type="entry name" value="PbH1"/>
    <property type="match status" value="11"/>
</dbReference>
<keyword evidence="11" id="KW-1185">Reference proteome</keyword>
<protein>
    <submittedName>
        <fullName evidence="10">Pectin lyase fold/virulence factor</fullName>
    </submittedName>
</protein>
<dbReference type="InterPro" id="IPR012334">
    <property type="entry name" value="Pectin_lyas_fold"/>
</dbReference>